<evidence type="ECO:0000313" key="2">
    <source>
        <dbReference type="EMBL" id="OUR93506.1"/>
    </source>
</evidence>
<evidence type="ECO:0008006" key="4">
    <source>
        <dbReference type="Google" id="ProtNLM"/>
    </source>
</evidence>
<gene>
    <name evidence="2" type="ORF">A9Q84_18715</name>
</gene>
<protein>
    <recommendedName>
        <fullName evidence="4">Lipoprotein</fullName>
    </recommendedName>
</protein>
<feature type="signal peptide" evidence="1">
    <location>
        <begin position="1"/>
        <end position="18"/>
    </location>
</feature>
<comment type="caution">
    <text evidence="2">The sequence shown here is derived from an EMBL/GenBank/DDBJ whole genome shotgun (WGS) entry which is preliminary data.</text>
</comment>
<dbReference type="EMBL" id="MAAO01000015">
    <property type="protein sequence ID" value="OUR93506.1"/>
    <property type="molecule type" value="Genomic_DNA"/>
</dbReference>
<keyword evidence="1" id="KW-0732">Signal</keyword>
<sequence>MKTIILGITLLLSAQSFALTCTSEDNAEKHLIIEKAQGDKVKGQTFVKATLNLFVGTMSSTFLEENYTLFNQNGEKFSFLLKKNTPIFHGCRTRVCHTPFETEEVIQKGKLTTEDGEDEYYKCI</sequence>
<organism evidence="2 3">
    <name type="scientific">Halobacteriovorax marinus</name>
    <dbReference type="NCBI Taxonomy" id="97084"/>
    <lineage>
        <taxon>Bacteria</taxon>
        <taxon>Pseudomonadati</taxon>
        <taxon>Bdellovibrionota</taxon>
        <taxon>Bacteriovoracia</taxon>
        <taxon>Bacteriovoracales</taxon>
        <taxon>Halobacteriovoraceae</taxon>
        <taxon>Halobacteriovorax</taxon>
    </lineage>
</organism>
<reference evidence="3" key="1">
    <citation type="journal article" date="2017" name="Proc. Natl. Acad. Sci. U.S.A.">
        <title>Simulation of Deepwater Horizon oil plume reveals substrate specialization within a complex community of hydrocarbon-degraders.</title>
        <authorList>
            <person name="Hu P."/>
            <person name="Dubinsky E.A."/>
            <person name="Probst A.J."/>
            <person name="Wang J."/>
            <person name="Sieber C.M.K."/>
            <person name="Tom L.M."/>
            <person name="Gardinali P."/>
            <person name="Banfield J.F."/>
            <person name="Atlas R.M."/>
            <person name="Andersen G.L."/>
        </authorList>
    </citation>
    <scope>NUCLEOTIDE SEQUENCE [LARGE SCALE GENOMIC DNA]</scope>
</reference>
<evidence type="ECO:0000313" key="3">
    <source>
        <dbReference type="Proteomes" id="UP000196531"/>
    </source>
</evidence>
<feature type="chain" id="PRO_5012757248" description="Lipoprotein" evidence="1">
    <location>
        <begin position="19"/>
        <end position="124"/>
    </location>
</feature>
<proteinExistence type="predicted"/>
<dbReference type="Proteomes" id="UP000196531">
    <property type="component" value="Unassembled WGS sequence"/>
</dbReference>
<evidence type="ECO:0000256" key="1">
    <source>
        <dbReference type="SAM" id="SignalP"/>
    </source>
</evidence>
<accession>A0A1Y5F239</accession>
<name>A0A1Y5F239_9BACT</name>
<dbReference type="AlphaFoldDB" id="A0A1Y5F239"/>